<dbReference type="SUPFAM" id="SSF50685">
    <property type="entry name" value="Barwin-like endoglucanases"/>
    <property type="match status" value="1"/>
</dbReference>
<sequence>MTFYLKQSVLAALMLSFGMVKALTGEATWYTPNGGLGACGAPLQNSEHIVALSSDQYAEGSSCGRRVRVDYKENFVVATVGDLCPGCGPNGLDLTSSAFEKLASLDDGRILVAWHYE</sequence>
<dbReference type="AlphaFoldDB" id="A0A284S940"/>
<evidence type="ECO:0000256" key="1">
    <source>
        <dbReference type="ARBA" id="ARBA00022729"/>
    </source>
</evidence>
<keyword evidence="1 2" id="KW-0732">Signal</keyword>
<gene>
    <name evidence="4" type="ORF">ARMOST_21074</name>
</gene>
<dbReference type="InterPro" id="IPR051477">
    <property type="entry name" value="Expansin_CellWall"/>
</dbReference>
<dbReference type="CDD" id="cd22191">
    <property type="entry name" value="DPBB_RlpA_EXP_N-like"/>
    <property type="match status" value="1"/>
</dbReference>
<dbReference type="STRING" id="47428.A0A284S940"/>
<evidence type="ECO:0000313" key="4">
    <source>
        <dbReference type="EMBL" id="SJL17522.1"/>
    </source>
</evidence>
<keyword evidence="5" id="KW-1185">Reference proteome</keyword>
<dbReference type="OrthoDB" id="406505at2759"/>
<accession>A0A284S940</accession>
<dbReference type="EMBL" id="FUEG01000045">
    <property type="protein sequence ID" value="SJL17522.1"/>
    <property type="molecule type" value="Genomic_DNA"/>
</dbReference>
<dbReference type="Proteomes" id="UP000219338">
    <property type="component" value="Unassembled WGS sequence"/>
</dbReference>
<proteinExistence type="predicted"/>
<dbReference type="Pfam" id="PF03330">
    <property type="entry name" value="DPBB_1"/>
    <property type="match status" value="1"/>
</dbReference>
<organism evidence="4 5">
    <name type="scientific">Armillaria ostoyae</name>
    <name type="common">Armillaria root rot fungus</name>
    <dbReference type="NCBI Taxonomy" id="47428"/>
    <lineage>
        <taxon>Eukaryota</taxon>
        <taxon>Fungi</taxon>
        <taxon>Dikarya</taxon>
        <taxon>Basidiomycota</taxon>
        <taxon>Agaricomycotina</taxon>
        <taxon>Agaricomycetes</taxon>
        <taxon>Agaricomycetidae</taxon>
        <taxon>Agaricales</taxon>
        <taxon>Marasmiineae</taxon>
        <taxon>Physalacriaceae</taxon>
        <taxon>Armillaria</taxon>
    </lineage>
</organism>
<reference evidence="5" key="1">
    <citation type="journal article" date="2017" name="Nat. Ecol. Evol.">
        <title>Genome expansion and lineage-specific genetic innovations in the forest pathogenic fungi Armillaria.</title>
        <authorList>
            <person name="Sipos G."/>
            <person name="Prasanna A.N."/>
            <person name="Walter M.C."/>
            <person name="O'Connor E."/>
            <person name="Balint B."/>
            <person name="Krizsan K."/>
            <person name="Kiss B."/>
            <person name="Hess J."/>
            <person name="Varga T."/>
            <person name="Slot J."/>
            <person name="Riley R."/>
            <person name="Boka B."/>
            <person name="Rigling D."/>
            <person name="Barry K."/>
            <person name="Lee J."/>
            <person name="Mihaltcheva S."/>
            <person name="LaButti K."/>
            <person name="Lipzen A."/>
            <person name="Waldron R."/>
            <person name="Moloney N.M."/>
            <person name="Sperisen C."/>
            <person name="Kredics L."/>
            <person name="Vagvoelgyi C."/>
            <person name="Patrignani A."/>
            <person name="Fitzpatrick D."/>
            <person name="Nagy I."/>
            <person name="Doyle S."/>
            <person name="Anderson J.B."/>
            <person name="Grigoriev I.V."/>
            <person name="Gueldener U."/>
            <person name="Muensterkoetter M."/>
            <person name="Nagy L.G."/>
        </authorList>
    </citation>
    <scope>NUCLEOTIDE SEQUENCE [LARGE SCALE GENOMIC DNA]</scope>
    <source>
        <strain evidence="5">C18/9</strain>
    </source>
</reference>
<feature type="signal peptide" evidence="2">
    <location>
        <begin position="1"/>
        <end position="22"/>
    </location>
</feature>
<evidence type="ECO:0000259" key="3">
    <source>
        <dbReference type="Pfam" id="PF03330"/>
    </source>
</evidence>
<protein>
    <recommendedName>
        <fullName evidence="3">RlpA-like protein double-psi beta-barrel domain-containing protein</fullName>
    </recommendedName>
</protein>
<evidence type="ECO:0000256" key="2">
    <source>
        <dbReference type="SAM" id="SignalP"/>
    </source>
</evidence>
<dbReference type="PANTHER" id="PTHR31836">
    <property type="match status" value="1"/>
</dbReference>
<name>A0A284S940_ARMOS</name>
<dbReference type="InterPro" id="IPR009009">
    <property type="entry name" value="RlpA-like_DPBB"/>
</dbReference>
<evidence type="ECO:0000313" key="5">
    <source>
        <dbReference type="Proteomes" id="UP000219338"/>
    </source>
</evidence>
<dbReference type="InterPro" id="IPR036908">
    <property type="entry name" value="RlpA-like_sf"/>
</dbReference>
<feature type="domain" description="RlpA-like protein double-psi beta-barrel" evidence="3">
    <location>
        <begin position="24"/>
        <end position="113"/>
    </location>
</feature>
<dbReference type="Gene3D" id="2.40.40.10">
    <property type="entry name" value="RlpA-like domain"/>
    <property type="match status" value="1"/>
</dbReference>
<feature type="chain" id="PRO_5012063378" description="RlpA-like protein double-psi beta-barrel domain-containing protein" evidence="2">
    <location>
        <begin position="23"/>
        <end position="117"/>
    </location>
</feature>
<dbReference type="OMA" id="DITWEYI"/>
<dbReference type="PANTHER" id="PTHR31836:SF28">
    <property type="entry name" value="SRCR DOMAIN-CONTAINING PROTEIN-RELATED"/>
    <property type="match status" value="1"/>
</dbReference>